<dbReference type="Pfam" id="PF02465">
    <property type="entry name" value="FliD_N"/>
    <property type="match status" value="1"/>
</dbReference>
<accession>A0A420EGE9</accession>
<name>A0A420EGE9_9ALTE</name>
<dbReference type="InterPro" id="IPR003481">
    <property type="entry name" value="FliD_N"/>
</dbReference>
<comment type="caution">
    <text evidence="8">The sequence shown here is derived from an EMBL/GenBank/DDBJ whole genome shotgun (WGS) entry which is preliminary data.</text>
</comment>
<keyword evidence="3" id="KW-0175">Coiled coil</keyword>
<reference evidence="8 9" key="1">
    <citation type="submission" date="2018-09" db="EMBL/GenBank/DDBJ databases">
        <authorList>
            <person name="Wang Z."/>
        </authorList>
    </citation>
    <scope>NUCLEOTIDE SEQUENCE [LARGE SCALE GENOMIC DNA]</scope>
    <source>
        <strain evidence="8 9">ALS 81</strain>
    </source>
</reference>
<feature type="domain" description="Flagellar hook-associated protein 2 C-terminal" evidence="7">
    <location>
        <begin position="238"/>
        <end position="465"/>
    </location>
</feature>
<comment type="subcellular location">
    <subcellularLocation>
        <location evidence="5">Secreted</location>
    </subcellularLocation>
    <subcellularLocation>
        <location evidence="5">Bacterial flagellum</location>
    </subcellularLocation>
</comment>
<comment type="function">
    <text evidence="5">Required for morphogenesis and for the elongation of the flagellar filament by facilitating polymerization of the flagellin monomers at the tip of growing filament. Forms a capping structure, which prevents flagellin subunits (transported through the central channel of the flagellum) from leaking out without polymerization at the distal end.</text>
</comment>
<dbReference type="Pfam" id="PF07195">
    <property type="entry name" value="FliD_C"/>
    <property type="match status" value="1"/>
</dbReference>
<protein>
    <recommendedName>
        <fullName evidence="5">Flagellar hook-associated protein 2</fullName>
        <shortName evidence="5">HAP2</shortName>
    </recommendedName>
    <alternativeName>
        <fullName evidence="5">Flagellar cap protein</fullName>
    </alternativeName>
</protein>
<comment type="similarity">
    <text evidence="1 5">Belongs to the FliD family.</text>
</comment>
<proteinExistence type="inferred from homology"/>
<keyword evidence="9" id="KW-1185">Reference proteome</keyword>
<evidence type="ECO:0000256" key="4">
    <source>
        <dbReference type="ARBA" id="ARBA00023143"/>
    </source>
</evidence>
<evidence type="ECO:0000259" key="7">
    <source>
        <dbReference type="Pfam" id="PF07195"/>
    </source>
</evidence>
<dbReference type="OrthoDB" id="9810816at2"/>
<comment type="subunit">
    <text evidence="2 5">Homopentamer.</text>
</comment>
<dbReference type="GO" id="GO:0005576">
    <property type="term" value="C:extracellular region"/>
    <property type="evidence" value="ECO:0007669"/>
    <property type="project" value="UniProtKB-SubCell"/>
</dbReference>
<evidence type="ECO:0000256" key="1">
    <source>
        <dbReference type="ARBA" id="ARBA00009764"/>
    </source>
</evidence>
<dbReference type="GO" id="GO:0071973">
    <property type="term" value="P:bacterial-type flagellum-dependent cell motility"/>
    <property type="evidence" value="ECO:0007669"/>
    <property type="project" value="TreeGrafter"/>
</dbReference>
<evidence type="ECO:0000259" key="6">
    <source>
        <dbReference type="Pfam" id="PF02465"/>
    </source>
</evidence>
<dbReference type="GO" id="GO:0009421">
    <property type="term" value="C:bacterial-type flagellum filament cap"/>
    <property type="evidence" value="ECO:0007669"/>
    <property type="project" value="InterPro"/>
</dbReference>
<dbReference type="PANTHER" id="PTHR30288">
    <property type="entry name" value="FLAGELLAR CAP/ASSEMBLY PROTEIN FLID"/>
    <property type="match status" value="1"/>
</dbReference>
<evidence type="ECO:0000256" key="2">
    <source>
        <dbReference type="ARBA" id="ARBA00011255"/>
    </source>
</evidence>
<gene>
    <name evidence="8" type="ORF">DBZ36_03990</name>
</gene>
<feature type="domain" description="Flagellar hook-associated protein 2 N-terminal" evidence="6">
    <location>
        <begin position="11"/>
        <end position="120"/>
    </location>
</feature>
<keyword evidence="4 5" id="KW-0975">Bacterial flagellum</keyword>
<dbReference type="AlphaFoldDB" id="A0A420EGE9"/>
<evidence type="ECO:0000256" key="5">
    <source>
        <dbReference type="RuleBase" id="RU362066"/>
    </source>
</evidence>
<organism evidence="8 9">
    <name type="scientific">Alginatibacterium sediminis</name>
    <dbReference type="NCBI Taxonomy" id="2164068"/>
    <lineage>
        <taxon>Bacteria</taxon>
        <taxon>Pseudomonadati</taxon>
        <taxon>Pseudomonadota</taxon>
        <taxon>Gammaproteobacteria</taxon>
        <taxon>Alteromonadales</taxon>
        <taxon>Alteromonadaceae</taxon>
        <taxon>Alginatibacterium</taxon>
    </lineage>
</organism>
<dbReference type="GO" id="GO:0007155">
    <property type="term" value="P:cell adhesion"/>
    <property type="evidence" value="ECO:0007669"/>
    <property type="project" value="InterPro"/>
</dbReference>
<dbReference type="PANTHER" id="PTHR30288:SF0">
    <property type="entry name" value="FLAGELLAR HOOK-ASSOCIATED PROTEIN 2"/>
    <property type="match status" value="1"/>
</dbReference>
<dbReference type="InterPro" id="IPR010809">
    <property type="entry name" value="FliD_C"/>
</dbReference>
<evidence type="ECO:0000256" key="3">
    <source>
        <dbReference type="ARBA" id="ARBA00023054"/>
    </source>
</evidence>
<evidence type="ECO:0000313" key="9">
    <source>
        <dbReference type="Proteomes" id="UP000286482"/>
    </source>
</evidence>
<dbReference type="EMBL" id="RAQO01000004">
    <property type="protein sequence ID" value="RKF19636.1"/>
    <property type="molecule type" value="Genomic_DNA"/>
</dbReference>
<keyword evidence="5" id="KW-0964">Secreted</keyword>
<dbReference type="RefSeq" id="WP_120353641.1">
    <property type="nucleotide sequence ID" value="NZ_RAQO01000004.1"/>
</dbReference>
<sequence length="475" mass="49778">MTGITAAGIGSGLDLEALITVTLDAQRVPQEARLQTKRDSLDVTLSAVGAIKSAMSAFLDQLEKAKTSSTFLPRMALVDGTVATDSSTETTTSSSPYTVSLSDDAANGSYDISVLSLAKGSRSSTQTSYADSNAIVIDSAGELTFTTGSGAGAESFTVETTAGMTLKQLREAVNDATGNSDVSLNLINTGSGTQLVIDSARTGIDEFGNPNNLTITNSGGADASLDALIANIATTDDASNAVITVNGIEAQSDTNNFGDVISGVSLTVNSLTAAETSMQVKSDDDAAIANVKAFVDAYNKVISEIDKYSKPDTVLEGEDTERKELSGDSMFRSMKYTLGGMTTKGYTDPNDPSRITTFYALGIEMDNDGVLSLDSTKLTKAIDGDFSRIGEIFAGEGGVADTFTGFVEAYEKSGGVLASREDTTRSQLRDLDHADLALTERMAEHEKTLRAKYTAFDVTMGSLNSQMSYIMGQLG</sequence>
<dbReference type="GO" id="GO:0009424">
    <property type="term" value="C:bacterial-type flagellum hook"/>
    <property type="evidence" value="ECO:0007669"/>
    <property type="project" value="UniProtKB-UniRule"/>
</dbReference>
<evidence type="ECO:0000313" key="8">
    <source>
        <dbReference type="EMBL" id="RKF19636.1"/>
    </source>
</evidence>
<dbReference type="InterPro" id="IPR040026">
    <property type="entry name" value="FliD"/>
</dbReference>
<dbReference type="Proteomes" id="UP000286482">
    <property type="component" value="Unassembled WGS sequence"/>
</dbReference>